<sequence>MEPISKIKGIAILDDKGKSLILRIYNDTLKDTLSKKPDYFLKLHAETKRQTKPNIKFCSETNCQIIYRRIDSVGVYLFATKDENHLLLVGFIDTLVTSFKENMTDYDVLCTESIDDSFVAVVAILDSLLAQSKGFGVITSSKPIDVSILTADVETQSSSSPFNALKMIGKAFFG</sequence>
<evidence type="ECO:0000313" key="2">
    <source>
        <dbReference type="EMBL" id="GKT26829.1"/>
    </source>
</evidence>
<name>A0ABQ5K6Q4_9EUKA</name>
<dbReference type="SUPFAM" id="SSF64356">
    <property type="entry name" value="SNARE-like"/>
    <property type="match status" value="1"/>
</dbReference>
<dbReference type="Gene3D" id="3.30.450.60">
    <property type="match status" value="1"/>
</dbReference>
<dbReference type="Pfam" id="PF01217">
    <property type="entry name" value="Clat_adaptor_s"/>
    <property type="match status" value="1"/>
</dbReference>
<organism evidence="2 3">
    <name type="scientific">Aduncisulcus paluster</name>
    <dbReference type="NCBI Taxonomy" id="2918883"/>
    <lineage>
        <taxon>Eukaryota</taxon>
        <taxon>Metamonada</taxon>
        <taxon>Carpediemonas-like organisms</taxon>
        <taxon>Aduncisulcus</taxon>
    </lineage>
</organism>
<dbReference type="InterPro" id="IPR011012">
    <property type="entry name" value="Longin-like_dom_sf"/>
</dbReference>
<dbReference type="InterPro" id="IPR022775">
    <property type="entry name" value="AP_mu_sigma_su"/>
</dbReference>
<gene>
    <name evidence="2" type="ORF">ADUPG1_013497</name>
</gene>
<accession>A0ABQ5K6Q4</accession>
<reference evidence="2" key="1">
    <citation type="submission" date="2022-03" db="EMBL/GenBank/DDBJ databases">
        <title>Draft genome sequence of Aduncisulcus paluster, a free-living microaerophilic Fornicata.</title>
        <authorList>
            <person name="Yuyama I."/>
            <person name="Kume K."/>
            <person name="Tamura T."/>
            <person name="Inagaki Y."/>
            <person name="Hashimoto T."/>
        </authorList>
    </citation>
    <scope>NUCLEOTIDE SEQUENCE</scope>
    <source>
        <strain evidence="2">NY0171</strain>
    </source>
</reference>
<protein>
    <recommendedName>
        <fullName evidence="1">AP complex mu/sigma subunit domain-containing protein</fullName>
    </recommendedName>
</protein>
<proteinExistence type="predicted"/>
<dbReference type="Proteomes" id="UP001057375">
    <property type="component" value="Unassembled WGS sequence"/>
</dbReference>
<feature type="domain" description="AP complex mu/sigma subunit" evidence="1">
    <location>
        <begin position="7"/>
        <end position="130"/>
    </location>
</feature>
<comment type="caution">
    <text evidence="2">The sequence shown here is derived from an EMBL/GenBank/DDBJ whole genome shotgun (WGS) entry which is preliminary data.</text>
</comment>
<dbReference type="EMBL" id="BQXS01012681">
    <property type="protein sequence ID" value="GKT26829.1"/>
    <property type="molecule type" value="Genomic_DNA"/>
</dbReference>
<keyword evidence="3" id="KW-1185">Reference proteome</keyword>
<evidence type="ECO:0000259" key="1">
    <source>
        <dbReference type="Pfam" id="PF01217"/>
    </source>
</evidence>
<evidence type="ECO:0000313" key="3">
    <source>
        <dbReference type="Proteomes" id="UP001057375"/>
    </source>
</evidence>